<sequence length="405" mass="42583">NVSILKLGLELSRKSGRAVVAVEDFMKMHHVVALTVAAVAVVATALTTSPVDLPTPSSVATTGRRGFVSKSVAASSSFLVSASSDAPPAFAAVDESATIPAVTTGGSAIRSLLDNDAVCWSGPPFSEARYGSSSLTSSAGRFAPPSDPDGAATFPPWLEGYHSARYNFAKASFPQGRGVLSLRTPGAGLATCLSLPNVGYSPRAPHTVLYRREPGGGSGEGGSVYEDLAYNVPRKLESFWPESKVVSVRTNGERPGDLTARCTVDGEGCAADANPDLHSPSTRVAIEYDGPSARPGGGRVVRTIDVTLLSHESWADGDSFCLASSYSQLNAEQGLQCFYREVMSLRRTGESSVAGKVRVAAFLPRYVRDEDGGGDAREYEETEAVALYDYGMALERIDEESALGL</sequence>
<protein>
    <submittedName>
        <fullName evidence="1">Uncharacterized protein</fullName>
    </submittedName>
</protein>
<proteinExistence type="predicted"/>
<dbReference type="Proteomes" id="UP000266841">
    <property type="component" value="Unassembled WGS sequence"/>
</dbReference>
<feature type="non-terminal residue" evidence="1">
    <location>
        <position position="1"/>
    </location>
</feature>
<evidence type="ECO:0000313" key="2">
    <source>
        <dbReference type="Proteomes" id="UP000266841"/>
    </source>
</evidence>
<name>K0RJV2_THAOC</name>
<dbReference type="AlphaFoldDB" id="K0RJV2"/>
<comment type="caution">
    <text evidence="1">The sequence shown here is derived from an EMBL/GenBank/DDBJ whole genome shotgun (WGS) entry which is preliminary data.</text>
</comment>
<evidence type="ECO:0000313" key="1">
    <source>
        <dbReference type="EMBL" id="EJK53505.1"/>
    </source>
</evidence>
<reference evidence="1 2" key="1">
    <citation type="journal article" date="2012" name="Genome Biol.">
        <title>Genome and low-iron response of an oceanic diatom adapted to chronic iron limitation.</title>
        <authorList>
            <person name="Lommer M."/>
            <person name="Specht M."/>
            <person name="Roy A.S."/>
            <person name="Kraemer L."/>
            <person name="Andreson R."/>
            <person name="Gutowska M.A."/>
            <person name="Wolf J."/>
            <person name="Bergner S.V."/>
            <person name="Schilhabel M.B."/>
            <person name="Klostermeier U.C."/>
            <person name="Beiko R.G."/>
            <person name="Rosenstiel P."/>
            <person name="Hippler M."/>
            <person name="Laroche J."/>
        </authorList>
    </citation>
    <scope>NUCLEOTIDE SEQUENCE [LARGE SCALE GENOMIC DNA]</scope>
    <source>
        <strain evidence="1 2">CCMP1005</strain>
    </source>
</reference>
<dbReference type="EMBL" id="AGNL01037661">
    <property type="protein sequence ID" value="EJK53505.1"/>
    <property type="molecule type" value="Genomic_DNA"/>
</dbReference>
<accession>K0RJV2</accession>
<gene>
    <name evidence="1" type="ORF">THAOC_27049</name>
</gene>
<organism evidence="1 2">
    <name type="scientific">Thalassiosira oceanica</name>
    <name type="common">Marine diatom</name>
    <dbReference type="NCBI Taxonomy" id="159749"/>
    <lineage>
        <taxon>Eukaryota</taxon>
        <taxon>Sar</taxon>
        <taxon>Stramenopiles</taxon>
        <taxon>Ochrophyta</taxon>
        <taxon>Bacillariophyta</taxon>
        <taxon>Coscinodiscophyceae</taxon>
        <taxon>Thalassiosirophycidae</taxon>
        <taxon>Thalassiosirales</taxon>
        <taxon>Thalassiosiraceae</taxon>
        <taxon>Thalassiosira</taxon>
    </lineage>
</organism>
<keyword evidence="2" id="KW-1185">Reference proteome</keyword>
<dbReference type="OrthoDB" id="42120at2759"/>
<dbReference type="eggNOG" id="ENOG502QX24">
    <property type="taxonomic scope" value="Eukaryota"/>
</dbReference>
<dbReference type="OMA" id="SYSEYNT"/>